<feature type="compositionally biased region" description="Basic and acidic residues" evidence="1">
    <location>
        <begin position="61"/>
        <end position="72"/>
    </location>
</feature>
<gene>
    <name evidence="2" type="ORF">F4559_002094</name>
</gene>
<dbReference type="RefSeq" id="WP_184667948.1">
    <property type="nucleotide sequence ID" value="NZ_BAABAI010000015.1"/>
</dbReference>
<feature type="compositionally biased region" description="Low complexity" evidence="1">
    <location>
        <begin position="133"/>
        <end position="145"/>
    </location>
</feature>
<protein>
    <submittedName>
        <fullName evidence="2">Uncharacterized protein</fullName>
    </submittedName>
</protein>
<accession>A0A7W7T1A8</accession>
<proteinExistence type="predicted"/>
<feature type="region of interest" description="Disordered" evidence="1">
    <location>
        <begin position="36"/>
        <end position="203"/>
    </location>
</feature>
<name>A0A7W7T1A8_9PSEU</name>
<dbReference type="Proteomes" id="UP000542674">
    <property type="component" value="Unassembled WGS sequence"/>
</dbReference>
<keyword evidence="3" id="KW-1185">Reference proteome</keyword>
<evidence type="ECO:0000313" key="2">
    <source>
        <dbReference type="EMBL" id="MBB4964735.1"/>
    </source>
</evidence>
<sequence length="203" mass="20599">MPTPAPRLPAPRPGTRFVDRAAVLTPVSSTSPAALQAMDTLTGAHAPAGPVRLGAVPSAHPADRDTGPHAPDRQTPLPVTGPHTTHDRLTPGPRATAPDAPPPSAGQDTSPPAHPAVETLHRGTTPADRRAADPPTTGPGTTPPHRAGHPPDLRAVPADPSPGVTDRALALPTTDPAGTVVRLGSHPDSPCPHLRAKNGVQTP</sequence>
<organism evidence="2 3">
    <name type="scientific">Saccharothrix violaceirubra</name>
    <dbReference type="NCBI Taxonomy" id="413306"/>
    <lineage>
        <taxon>Bacteria</taxon>
        <taxon>Bacillati</taxon>
        <taxon>Actinomycetota</taxon>
        <taxon>Actinomycetes</taxon>
        <taxon>Pseudonocardiales</taxon>
        <taxon>Pseudonocardiaceae</taxon>
        <taxon>Saccharothrix</taxon>
    </lineage>
</organism>
<evidence type="ECO:0000313" key="3">
    <source>
        <dbReference type="Proteomes" id="UP000542674"/>
    </source>
</evidence>
<reference evidence="2 3" key="1">
    <citation type="submission" date="2020-08" db="EMBL/GenBank/DDBJ databases">
        <title>Sequencing the genomes of 1000 actinobacteria strains.</title>
        <authorList>
            <person name="Klenk H.-P."/>
        </authorList>
    </citation>
    <scope>NUCLEOTIDE SEQUENCE [LARGE SCALE GENOMIC DNA]</scope>
    <source>
        <strain evidence="2 3">DSM 45084</strain>
    </source>
</reference>
<comment type="caution">
    <text evidence="2">The sequence shown here is derived from an EMBL/GenBank/DDBJ whole genome shotgun (WGS) entry which is preliminary data.</text>
</comment>
<dbReference type="AlphaFoldDB" id="A0A7W7T1A8"/>
<evidence type="ECO:0000256" key="1">
    <source>
        <dbReference type="SAM" id="MobiDB-lite"/>
    </source>
</evidence>
<dbReference type="EMBL" id="JACHJS010000001">
    <property type="protein sequence ID" value="MBB4964735.1"/>
    <property type="molecule type" value="Genomic_DNA"/>
</dbReference>